<accession>A0A2R5GII3</accession>
<dbReference type="Proteomes" id="UP000241890">
    <property type="component" value="Unassembled WGS sequence"/>
</dbReference>
<dbReference type="Pfam" id="PF08583">
    <property type="entry name" value="Cmc1"/>
    <property type="match status" value="1"/>
</dbReference>
<keyword evidence="3" id="KW-0496">Mitochondrion</keyword>
<dbReference type="InterPro" id="IPR013892">
    <property type="entry name" value="Cyt_c_biogenesis_Cmc1-like"/>
</dbReference>
<evidence type="ECO:0000313" key="4">
    <source>
        <dbReference type="EMBL" id="GBG28091.1"/>
    </source>
</evidence>
<proteinExistence type="inferred from homology"/>
<comment type="subcellular location">
    <subcellularLocation>
        <location evidence="3">Mitochondrion</location>
    </subcellularLocation>
</comment>
<comment type="caution">
    <text evidence="4">The sequence shown here is derived from an EMBL/GenBank/DDBJ whole genome shotgun (WGS) entry which is preliminary data.</text>
</comment>
<dbReference type="OrthoDB" id="6224010at2759"/>
<evidence type="ECO:0000256" key="3">
    <source>
        <dbReference type="RuleBase" id="RU364104"/>
    </source>
</evidence>
<evidence type="ECO:0000256" key="1">
    <source>
        <dbReference type="ARBA" id="ARBA00007347"/>
    </source>
</evidence>
<sequence length="84" mass="10114">MAQRLRTIFLKEARERCKDETEAFVECAREHNLMVIFKCRHLNKAMNECVSQYTSTEQWEEYRQMKIDQYLKDGSLQVAPPRNK</sequence>
<dbReference type="AlphaFoldDB" id="A0A2R5GII3"/>
<organism evidence="4 5">
    <name type="scientific">Hondaea fermentalgiana</name>
    <dbReference type="NCBI Taxonomy" id="2315210"/>
    <lineage>
        <taxon>Eukaryota</taxon>
        <taxon>Sar</taxon>
        <taxon>Stramenopiles</taxon>
        <taxon>Bigyra</taxon>
        <taxon>Labyrinthulomycetes</taxon>
        <taxon>Thraustochytrida</taxon>
        <taxon>Thraustochytriidae</taxon>
        <taxon>Hondaea</taxon>
    </lineage>
</organism>
<evidence type="ECO:0000256" key="2">
    <source>
        <dbReference type="ARBA" id="ARBA00023157"/>
    </source>
</evidence>
<gene>
    <name evidence="4" type="ORF">FCC1311_043142</name>
</gene>
<dbReference type="EMBL" id="BEYU01000039">
    <property type="protein sequence ID" value="GBG28091.1"/>
    <property type="molecule type" value="Genomic_DNA"/>
</dbReference>
<evidence type="ECO:0000313" key="5">
    <source>
        <dbReference type="Proteomes" id="UP000241890"/>
    </source>
</evidence>
<dbReference type="PROSITE" id="PS51808">
    <property type="entry name" value="CHCH"/>
    <property type="match status" value="1"/>
</dbReference>
<reference evidence="4 5" key="1">
    <citation type="submission" date="2017-12" db="EMBL/GenBank/DDBJ databases">
        <title>Sequencing, de novo assembly and annotation of complete genome of a new Thraustochytrid species, strain FCC1311.</title>
        <authorList>
            <person name="Sedici K."/>
            <person name="Godart F."/>
            <person name="Aiese Cigliano R."/>
            <person name="Sanseverino W."/>
            <person name="Barakat M."/>
            <person name="Ortet P."/>
            <person name="Marechal E."/>
            <person name="Cagnac O."/>
            <person name="Amato A."/>
        </authorList>
    </citation>
    <scope>NUCLEOTIDE SEQUENCE [LARGE SCALE GENOMIC DNA]</scope>
</reference>
<dbReference type="PANTHER" id="PTHR22977:SF5">
    <property type="entry name" value="COX ASSEMBLY MITOCHONDRIAL PROTEIN HOMOLOG"/>
    <property type="match status" value="1"/>
</dbReference>
<protein>
    <recommendedName>
        <fullName evidence="3">COX assembly mitochondrial protein</fullName>
    </recommendedName>
</protein>
<dbReference type="PANTHER" id="PTHR22977">
    <property type="entry name" value="COX ASSEMBLY MITOCHONDRIAL PROTEIN"/>
    <property type="match status" value="1"/>
</dbReference>
<name>A0A2R5GII3_9STRA</name>
<dbReference type="InParanoid" id="A0A2R5GII3"/>
<keyword evidence="2" id="KW-1015">Disulfide bond</keyword>
<dbReference type="GO" id="GO:0005739">
    <property type="term" value="C:mitochondrion"/>
    <property type="evidence" value="ECO:0007669"/>
    <property type="project" value="UniProtKB-SubCell"/>
</dbReference>
<comment type="similarity">
    <text evidence="1 3">Belongs to the CMC family.</text>
</comment>
<keyword evidence="5" id="KW-1185">Reference proteome</keyword>